<evidence type="ECO:0000313" key="3">
    <source>
        <dbReference type="Proteomes" id="UP000518878"/>
    </source>
</evidence>
<evidence type="ECO:0000313" key="2">
    <source>
        <dbReference type="EMBL" id="NID16253.1"/>
    </source>
</evidence>
<feature type="chain" id="PRO_5031374427" evidence="1">
    <location>
        <begin position="21"/>
        <end position="202"/>
    </location>
</feature>
<comment type="caution">
    <text evidence="2">The sequence shown here is derived from an EMBL/GenBank/DDBJ whole genome shotgun (WGS) entry which is preliminary data.</text>
</comment>
<protein>
    <submittedName>
        <fullName evidence="2">Uncharacterized protein</fullName>
    </submittedName>
</protein>
<dbReference type="RefSeq" id="WP_166699906.1">
    <property type="nucleotide sequence ID" value="NZ_JAAQTL010000001.1"/>
</dbReference>
<evidence type="ECO:0000256" key="1">
    <source>
        <dbReference type="SAM" id="SignalP"/>
    </source>
</evidence>
<sequence length="202" mass="22623">MKTHGIAVMALLLTAVALTACSPASPTLKSDEDRLRAELNLKPAKWPLKFKEHTFIPLCYSTLACKVSYAGPPWIDDKPSPPSSTYGPKYLDHIMGGHVGISNFPDPAEVTWRSMDGVEHKALIDIGAIFRDRVVRHNVPREEVAELVHGKLSGNPLILLEVNDRTIRVYMRAFIPTKHLSDPDNPLSDRRDELVLARTYQY</sequence>
<name>A0A7X5QVN1_9GAMM</name>
<dbReference type="AlphaFoldDB" id="A0A7X5QVN1"/>
<accession>A0A7X5QVN1</accession>
<feature type="signal peptide" evidence="1">
    <location>
        <begin position="1"/>
        <end position="20"/>
    </location>
</feature>
<dbReference type="PROSITE" id="PS51257">
    <property type="entry name" value="PROKAR_LIPOPROTEIN"/>
    <property type="match status" value="1"/>
</dbReference>
<organism evidence="2 3">
    <name type="scientific">Luteibacter yeojuensis</name>
    <dbReference type="NCBI Taxonomy" id="345309"/>
    <lineage>
        <taxon>Bacteria</taxon>
        <taxon>Pseudomonadati</taxon>
        <taxon>Pseudomonadota</taxon>
        <taxon>Gammaproteobacteria</taxon>
        <taxon>Lysobacterales</taxon>
        <taxon>Rhodanobacteraceae</taxon>
        <taxon>Luteibacter</taxon>
    </lineage>
</organism>
<keyword evidence="1" id="KW-0732">Signal</keyword>
<reference evidence="2 3" key="1">
    <citation type="journal article" date="2006" name="Int. J. Syst. Evol. Microbiol.">
        <title>Dyella yeojuensis sp. nov., isolated from greenhouse soil in Korea.</title>
        <authorList>
            <person name="Kim B.Y."/>
            <person name="Weon H.Y."/>
            <person name="Lee K.H."/>
            <person name="Seok S.J."/>
            <person name="Kwon S.W."/>
            <person name="Go S.J."/>
            <person name="Stackebrandt E."/>
        </authorList>
    </citation>
    <scope>NUCLEOTIDE SEQUENCE [LARGE SCALE GENOMIC DNA]</scope>
    <source>
        <strain evidence="2 3">DSM 17673</strain>
    </source>
</reference>
<dbReference type="Proteomes" id="UP000518878">
    <property type="component" value="Unassembled WGS sequence"/>
</dbReference>
<proteinExistence type="predicted"/>
<gene>
    <name evidence="2" type="ORF">HBF32_12355</name>
</gene>
<dbReference type="EMBL" id="JAAQTL010000001">
    <property type="protein sequence ID" value="NID16253.1"/>
    <property type="molecule type" value="Genomic_DNA"/>
</dbReference>
<keyword evidence="3" id="KW-1185">Reference proteome</keyword>